<accession>A0AB74NBW6</accession>
<sequence length="68" mass="8094">MKYMNIRSIREDSDMTQQQMAKMLNISQNTYSQYETGKIEWTASTLIKIADYFDVSIDYLLDRTKTKK</sequence>
<feature type="domain" description="HTH cro/C1-type" evidence="2">
    <location>
        <begin position="6"/>
        <end position="60"/>
    </location>
</feature>
<organism evidence="3 4">
    <name type="scientific">Listeria monocytogenes</name>
    <dbReference type="NCBI Taxonomy" id="1639"/>
    <lineage>
        <taxon>Bacteria</taxon>
        <taxon>Bacillati</taxon>
        <taxon>Bacillota</taxon>
        <taxon>Bacilli</taxon>
        <taxon>Bacillales</taxon>
        <taxon>Listeriaceae</taxon>
        <taxon>Listeria</taxon>
    </lineage>
</organism>
<dbReference type="EMBL" id="VTIK01000003">
    <property type="protein sequence ID" value="TYU53130.1"/>
    <property type="molecule type" value="Genomic_DNA"/>
</dbReference>
<evidence type="ECO:0000313" key="3">
    <source>
        <dbReference type="EMBL" id="TYU53130.1"/>
    </source>
</evidence>
<dbReference type="Pfam" id="PF01381">
    <property type="entry name" value="HTH_3"/>
    <property type="match status" value="1"/>
</dbReference>
<evidence type="ECO:0000259" key="2">
    <source>
        <dbReference type="PROSITE" id="PS50943"/>
    </source>
</evidence>
<dbReference type="Gene3D" id="1.10.260.40">
    <property type="entry name" value="lambda repressor-like DNA-binding domains"/>
    <property type="match status" value="1"/>
</dbReference>
<dbReference type="InterPro" id="IPR001387">
    <property type="entry name" value="Cro/C1-type_HTH"/>
</dbReference>
<gene>
    <name evidence="3" type="ORF">FZW98_08115</name>
</gene>
<comment type="caution">
    <text evidence="3">The sequence shown here is derived from an EMBL/GenBank/DDBJ whole genome shotgun (WGS) entry which is preliminary data.</text>
</comment>
<dbReference type="PANTHER" id="PTHR46558:SF11">
    <property type="entry name" value="HTH-TYPE TRANSCRIPTIONAL REGULATOR XRE"/>
    <property type="match status" value="1"/>
</dbReference>
<dbReference type="PROSITE" id="PS50943">
    <property type="entry name" value="HTH_CROC1"/>
    <property type="match status" value="1"/>
</dbReference>
<dbReference type="InterPro" id="IPR010982">
    <property type="entry name" value="Lambda_DNA-bd_dom_sf"/>
</dbReference>
<proteinExistence type="predicted"/>
<dbReference type="GO" id="GO:0003677">
    <property type="term" value="F:DNA binding"/>
    <property type="evidence" value="ECO:0007669"/>
    <property type="project" value="UniProtKB-KW"/>
</dbReference>
<evidence type="ECO:0000256" key="1">
    <source>
        <dbReference type="ARBA" id="ARBA00023125"/>
    </source>
</evidence>
<name>A0AB74NBW6_LISMN</name>
<dbReference type="PANTHER" id="PTHR46558">
    <property type="entry name" value="TRACRIPTIONAL REGULATORY PROTEIN-RELATED-RELATED"/>
    <property type="match status" value="1"/>
</dbReference>
<dbReference type="SUPFAM" id="SSF47413">
    <property type="entry name" value="lambda repressor-like DNA-binding domains"/>
    <property type="match status" value="1"/>
</dbReference>
<keyword evidence="1" id="KW-0238">DNA-binding</keyword>
<dbReference type="SMART" id="SM00530">
    <property type="entry name" value="HTH_XRE"/>
    <property type="match status" value="1"/>
</dbReference>
<dbReference type="Proteomes" id="UP000322220">
    <property type="component" value="Unassembled WGS sequence"/>
</dbReference>
<reference evidence="3 4" key="1">
    <citation type="submission" date="2019-08" db="EMBL/GenBank/DDBJ databases">
        <title>Soil Listeria distribution.</title>
        <authorList>
            <person name="Liao J."/>
        </authorList>
    </citation>
    <scope>NUCLEOTIDE SEQUENCE [LARGE SCALE GENOMIC DNA]</scope>
    <source>
        <strain evidence="3 4">IN-RH-2-BL1</strain>
    </source>
</reference>
<dbReference type="RefSeq" id="WP_070262404.1">
    <property type="nucleotide sequence ID" value="NZ_MJOM01000001.1"/>
</dbReference>
<dbReference type="CDD" id="cd00093">
    <property type="entry name" value="HTH_XRE"/>
    <property type="match status" value="1"/>
</dbReference>
<dbReference type="AlphaFoldDB" id="A0AB74NBW6"/>
<evidence type="ECO:0000313" key="4">
    <source>
        <dbReference type="Proteomes" id="UP000322220"/>
    </source>
</evidence>
<protein>
    <submittedName>
        <fullName evidence="3">Helix-turn-helix transcriptional regulator</fullName>
    </submittedName>
</protein>